<feature type="region of interest" description="Disordered" evidence="1">
    <location>
        <begin position="51"/>
        <end position="102"/>
    </location>
</feature>
<protein>
    <submittedName>
        <fullName evidence="2">Uncharacterized protein</fullName>
    </submittedName>
</protein>
<dbReference type="Proteomes" id="UP000215506">
    <property type="component" value="Unassembled WGS sequence"/>
</dbReference>
<reference evidence="2 3" key="1">
    <citation type="submission" date="2017-07" db="EMBL/GenBank/DDBJ databases">
        <title>First draft Genome Sequence of Nocardia cerradoensis isolated from human infection.</title>
        <authorList>
            <person name="Carrasco G."/>
        </authorList>
    </citation>
    <scope>NUCLEOTIDE SEQUENCE [LARGE SCALE GENOMIC DNA]</scope>
    <source>
        <strain evidence="2 3">CNM20130759</strain>
    </source>
</reference>
<accession>A0A231HCC6</accession>
<keyword evidence="3" id="KW-1185">Reference proteome</keyword>
<comment type="caution">
    <text evidence="2">The sequence shown here is derived from an EMBL/GenBank/DDBJ whole genome shotgun (WGS) entry which is preliminary data.</text>
</comment>
<evidence type="ECO:0000313" key="2">
    <source>
        <dbReference type="EMBL" id="OXR46551.1"/>
    </source>
</evidence>
<dbReference type="CDD" id="cd20695">
    <property type="entry name" value="CdiA-CT_5T87E_Ct"/>
    <property type="match status" value="1"/>
</dbReference>
<gene>
    <name evidence="2" type="ORF">B7C42_01521</name>
</gene>
<organism evidence="2 3">
    <name type="scientific">Nocardia cerradoensis</name>
    <dbReference type="NCBI Taxonomy" id="85688"/>
    <lineage>
        <taxon>Bacteria</taxon>
        <taxon>Bacillati</taxon>
        <taxon>Actinomycetota</taxon>
        <taxon>Actinomycetes</taxon>
        <taxon>Mycobacteriales</taxon>
        <taxon>Nocardiaceae</taxon>
        <taxon>Nocardia</taxon>
    </lineage>
</organism>
<dbReference type="AlphaFoldDB" id="A0A231HCC6"/>
<proteinExistence type="predicted"/>
<evidence type="ECO:0000256" key="1">
    <source>
        <dbReference type="SAM" id="MobiDB-lite"/>
    </source>
</evidence>
<name>A0A231HCC6_9NOCA</name>
<evidence type="ECO:0000313" key="3">
    <source>
        <dbReference type="Proteomes" id="UP000215506"/>
    </source>
</evidence>
<sequence>MPIVLGLPALDANSKGFVDAFNSVPTDGLNQAVDRLSVIIATRAEIAFGDKPGALTYEKSPKHGKNQRGNAAPEPTHGQETLEESVLIKPTTSRRVGFDPDTGEFDVFDETYPESGIYHGHQRSWDQLSPDMQNALVNAGIVDRKGRPR</sequence>
<dbReference type="EMBL" id="NGAF01000002">
    <property type="protein sequence ID" value="OXR46551.1"/>
    <property type="molecule type" value="Genomic_DNA"/>
</dbReference>